<feature type="signal peptide" evidence="5">
    <location>
        <begin position="1"/>
        <end position="18"/>
    </location>
</feature>
<dbReference type="GO" id="GO:0005576">
    <property type="term" value="C:extracellular region"/>
    <property type="evidence" value="ECO:0007669"/>
    <property type="project" value="UniProtKB-SubCell"/>
</dbReference>
<dbReference type="Pfam" id="PF12662">
    <property type="entry name" value="cEGF"/>
    <property type="match status" value="1"/>
</dbReference>
<evidence type="ECO:0000256" key="3">
    <source>
        <dbReference type="ARBA" id="ARBA00022536"/>
    </source>
</evidence>
<dbReference type="InterPro" id="IPR000742">
    <property type="entry name" value="EGF"/>
</dbReference>
<keyword evidence="3" id="KW-0245">EGF-like domain</keyword>
<dbReference type="Proteomes" id="UP000095284">
    <property type="component" value="Unplaced"/>
</dbReference>
<dbReference type="Gene3D" id="2.10.25.10">
    <property type="entry name" value="Laminin"/>
    <property type="match status" value="1"/>
</dbReference>
<proteinExistence type="predicted"/>
<dbReference type="InterPro" id="IPR026823">
    <property type="entry name" value="cEGF"/>
</dbReference>
<evidence type="ECO:0000256" key="2">
    <source>
        <dbReference type="ARBA" id="ARBA00022525"/>
    </source>
</evidence>
<accession>A0A1I7S3U6</accession>
<evidence type="ECO:0000259" key="6">
    <source>
        <dbReference type="PROSITE" id="PS01177"/>
    </source>
</evidence>
<evidence type="ECO:0000313" key="8">
    <source>
        <dbReference type="Proteomes" id="UP000095284"/>
    </source>
</evidence>
<feature type="domain" description="EGF-like" evidence="7">
    <location>
        <begin position="171"/>
        <end position="186"/>
    </location>
</feature>
<dbReference type="InterPro" id="IPR000020">
    <property type="entry name" value="Anaphylatoxin/fibulin"/>
</dbReference>
<dbReference type="AlphaFoldDB" id="A0A1I7S3U6"/>
<dbReference type="eggNOG" id="KOG1217">
    <property type="taxonomic scope" value="Eukaryota"/>
</dbReference>
<reference evidence="9" key="1">
    <citation type="submission" date="2016-11" db="UniProtKB">
        <authorList>
            <consortium name="WormBaseParasite"/>
        </authorList>
    </citation>
    <scope>IDENTIFICATION</scope>
</reference>
<keyword evidence="4" id="KW-1015">Disulfide bond</keyword>
<dbReference type="PROSITE" id="PS01186">
    <property type="entry name" value="EGF_2"/>
    <property type="match status" value="1"/>
</dbReference>
<evidence type="ECO:0000256" key="4">
    <source>
        <dbReference type="ARBA" id="ARBA00023157"/>
    </source>
</evidence>
<evidence type="ECO:0000313" key="9">
    <source>
        <dbReference type="WBParaSite" id="BXY_0767700.1"/>
    </source>
</evidence>
<feature type="domain" description="Anaphylatoxin-like" evidence="6">
    <location>
        <begin position="24"/>
        <end position="58"/>
    </location>
</feature>
<feature type="chain" id="PRO_5009305410" evidence="5">
    <location>
        <begin position="19"/>
        <end position="291"/>
    </location>
</feature>
<keyword evidence="2" id="KW-0964">Secreted</keyword>
<comment type="subcellular location">
    <subcellularLocation>
        <location evidence="1">Secreted</location>
    </subcellularLocation>
</comment>
<name>A0A1I7S3U6_BURXY</name>
<dbReference type="WBParaSite" id="BXY_0767700.1">
    <property type="protein sequence ID" value="BXY_0767700.1"/>
    <property type="gene ID" value="BXY_0767700"/>
</dbReference>
<evidence type="ECO:0000259" key="7">
    <source>
        <dbReference type="PROSITE" id="PS01186"/>
    </source>
</evidence>
<keyword evidence="5" id="KW-0732">Signal</keyword>
<evidence type="ECO:0000256" key="5">
    <source>
        <dbReference type="SAM" id="SignalP"/>
    </source>
</evidence>
<dbReference type="SUPFAM" id="SSF57196">
    <property type="entry name" value="EGF/Laminin"/>
    <property type="match status" value="1"/>
</dbReference>
<protein>
    <submittedName>
        <fullName evidence="9">Anaphylatoxin-like domain-containing protein</fullName>
    </submittedName>
</protein>
<evidence type="ECO:0000256" key="1">
    <source>
        <dbReference type="ARBA" id="ARBA00004613"/>
    </source>
</evidence>
<dbReference type="PROSITE" id="PS01177">
    <property type="entry name" value="ANAPHYLATOXIN_1"/>
    <property type="match status" value="1"/>
</dbReference>
<sequence length="291" mass="31459">MWPFYVALLLSALPGYHANELSRCCAGGGRHYREQKACTGLKAEGSSPTCSRTAAICCLRASLEKSCQLGQEMAVNYGYCSNTVNVLGGGLRKECCDCCLLAKELSINNENCEAPTGFSAACLSSFNKCCKSDASKNEVVPDPIPVSLGDQCASSSCEHFCSDKNGDGVECSCRPGFDLGPDGRSCIGWFSLNPIALILSASVPHSRFKRSINPCDRRPLGPCHPEMERCVPLGATSYRCEMLPANIIASRVRQMEKPVDRNHCPRGFQWNGRQCTGQGYEKNEVAADGDD</sequence>
<organism evidence="8 9">
    <name type="scientific">Bursaphelenchus xylophilus</name>
    <name type="common">Pinewood nematode worm</name>
    <name type="synonym">Aphelenchoides xylophilus</name>
    <dbReference type="NCBI Taxonomy" id="6326"/>
    <lineage>
        <taxon>Eukaryota</taxon>
        <taxon>Metazoa</taxon>
        <taxon>Ecdysozoa</taxon>
        <taxon>Nematoda</taxon>
        <taxon>Chromadorea</taxon>
        <taxon>Rhabditida</taxon>
        <taxon>Tylenchina</taxon>
        <taxon>Tylenchomorpha</taxon>
        <taxon>Aphelenchoidea</taxon>
        <taxon>Aphelenchoididae</taxon>
        <taxon>Bursaphelenchus</taxon>
    </lineage>
</organism>